<dbReference type="SUPFAM" id="SSF53955">
    <property type="entry name" value="Lysozyme-like"/>
    <property type="match status" value="1"/>
</dbReference>
<feature type="domain" description="Transglycosylase SLT" evidence="3">
    <location>
        <begin position="7"/>
        <end position="130"/>
    </location>
</feature>
<dbReference type="Pfam" id="PF01464">
    <property type="entry name" value="SLT"/>
    <property type="match status" value="1"/>
</dbReference>
<keyword evidence="5" id="KW-1185">Reference proteome</keyword>
<dbReference type="RefSeq" id="WP_281463524.1">
    <property type="nucleotide sequence ID" value="NZ_JASBAN010000003.1"/>
</dbReference>
<feature type="compositionally biased region" description="Polar residues" evidence="2">
    <location>
        <begin position="160"/>
        <end position="173"/>
    </location>
</feature>
<evidence type="ECO:0000313" key="4">
    <source>
        <dbReference type="EMBL" id="MDI2113874.1"/>
    </source>
</evidence>
<evidence type="ECO:0000259" key="3">
    <source>
        <dbReference type="Pfam" id="PF01464"/>
    </source>
</evidence>
<gene>
    <name evidence="4" type="ORF">QJV33_11400</name>
</gene>
<evidence type="ECO:0000256" key="2">
    <source>
        <dbReference type="SAM" id="MobiDB-lite"/>
    </source>
</evidence>
<accession>A0ABT6QAE2</accession>
<dbReference type="Proteomes" id="UP001431775">
    <property type="component" value="Unassembled WGS sequence"/>
</dbReference>
<evidence type="ECO:0000256" key="1">
    <source>
        <dbReference type="ARBA" id="ARBA00009387"/>
    </source>
</evidence>
<dbReference type="CDD" id="cd16892">
    <property type="entry name" value="LT_VirB1-like"/>
    <property type="match status" value="1"/>
</dbReference>
<sequence length="187" mass="20385">MVTPVLAACAMYIAPATLDAIITVESNGNPLAIHVNNGNSPIVKDQKEAVRVTKKLIAQGYSVDIGLMQINSKNLPRIGMSVEEVFDPCTNIKAGAMILSANYSNALKITSNQQEALKIALSLYNTGTTYRGFSNGYVGKYYVSVNAKFTRKIKQKRGNKTSNKSFNNPYTAQTSIPIPSEFLEQKT</sequence>
<dbReference type="EMBL" id="JASBAN010000003">
    <property type="protein sequence ID" value="MDI2113874.1"/>
    <property type="molecule type" value="Genomic_DNA"/>
</dbReference>
<proteinExistence type="inferred from homology"/>
<comment type="similarity">
    <text evidence="1">Belongs to the virb1 family.</text>
</comment>
<dbReference type="InterPro" id="IPR023346">
    <property type="entry name" value="Lysozyme-like_dom_sf"/>
</dbReference>
<evidence type="ECO:0000313" key="5">
    <source>
        <dbReference type="Proteomes" id="UP001431775"/>
    </source>
</evidence>
<organism evidence="4 5">
    <name type="scientific">Commensalibacter nepenthis</name>
    <dbReference type="NCBI Taxonomy" id="3043872"/>
    <lineage>
        <taxon>Bacteria</taxon>
        <taxon>Pseudomonadati</taxon>
        <taxon>Pseudomonadota</taxon>
        <taxon>Alphaproteobacteria</taxon>
        <taxon>Acetobacterales</taxon>
        <taxon>Acetobacteraceae</taxon>
    </lineage>
</organism>
<dbReference type="InterPro" id="IPR008258">
    <property type="entry name" value="Transglycosylase_SLT_dom_1"/>
</dbReference>
<reference evidence="4" key="1">
    <citation type="submission" date="2023-05" db="EMBL/GenBank/DDBJ databases">
        <title>Whole genome sequence of Commensalibacter sp.</title>
        <authorList>
            <person name="Charoenyingcharoen P."/>
            <person name="Yukphan P."/>
        </authorList>
    </citation>
    <scope>NUCLEOTIDE SEQUENCE</scope>
    <source>
        <strain evidence="4">TBRC 10068</strain>
    </source>
</reference>
<comment type="caution">
    <text evidence="4">The sequence shown here is derived from an EMBL/GenBank/DDBJ whole genome shotgun (WGS) entry which is preliminary data.</text>
</comment>
<feature type="region of interest" description="Disordered" evidence="2">
    <location>
        <begin position="154"/>
        <end position="173"/>
    </location>
</feature>
<name>A0ABT6QAE2_9PROT</name>
<dbReference type="Gene3D" id="1.10.530.10">
    <property type="match status" value="1"/>
</dbReference>
<protein>
    <submittedName>
        <fullName evidence="4">Lytic transglycosylase domain-containing protein</fullName>
    </submittedName>
</protein>